<feature type="transmembrane region" description="Helical" evidence="1">
    <location>
        <begin position="156"/>
        <end position="174"/>
    </location>
</feature>
<evidence type="ECO:0000313" key="3">
    <source>
        <dbReference type="Proteomes" id="UP000683925"/>
    </source>
</evidence>
<dbReference type="AlphaFoldDB" id="A0A8S1WLF5"/>
<feature type="transmembrane region" description="Helical" evidence="1">
    <location>
        <begin position="58"/>
        <end position="74"/>
    </location>
</feature>
<evidence type="ECO:0000313" key="2">
    <source>
        <dbReference type="EMBL" id="CAD8188989.1"/>
    </source>
</evidence>
<dbReference type="OMA" id="FIVMRTG"/>
<evidence type="ECO:0008006" key="4">
    <source>
        <dbReference type="Google" id="ProtNLM"/>
    </source>
</evidence>
<name>A0A8S1WLF5_PAROT</name>
<dbReference type="OrthoDB" id="306563at2759"/>
<keyword evidence="1" id="KW-1133">Transmembrane helix</keyword>
<protein>
    <recommendedName>
        <fullName evidence="4">Transmembrane protein</fullName>
    </recommendedName>
</protein>
<organism evidence="2 3">
    <name type="scientific">Paramecium octaurelia</name>
    <dbReference type="NCBI Taxonomy" id="43137"/>
    <lineage>
        <taxon>Eukaryota</taxon>
        <taxon>Sar</taxon>
        <taxon>Alveolata</taxon>
        <taxon>Ciliophora</taxon>
        <taxon>Intramacronucleata</taxon>
        <taxon>Oligohymenophorea</taxon>
        <taxon>Peniculida</taxon>
        <taxon>Parameciidae</taxon>
        <taxon>Paramecium</taxon>
    </lineage>
</organism>
<keyword evidence="1" id="KW-0812">Transmembrane</keyword>
<dbReference type="EMBL" id="CAJJDP010000093">
    <property type="protein sequence ID" value="CAD8188989.1"/>
    <property type="molecule type" value="Genomic_DNA"/>
</dbReference>
<accession>A0A8S1WLF5</accession>
<proteinExistence type="predicted"/>
<sequence>MLNKYTLAFKDGILEQKYQDFQLQQKRKPLLQKIIFTTFLVVITKLISSIINFSLKEIYFTIGYLGANIGLILIFKFQPQWIRWVLMMINYILLYVYSESDEGRTQYQYQLASALIISFQFIVMRTGEFIDTLVQVVSFYSFYFICLLLYQPSFSLSVALSTFLVAFLLIITFYENVSAERSKFQLTIVDDKWEEVLQNLIVEPCVLFSFNYLNSSFIFKRSIDFMLKIETTDQLKWFLRNSKVNQDKKKINLEDFIYKKVKELEIDHKQLWNQKVTIYYEKKVQDVYYSILQGTSPIVLIKVKQLKFQINEKDSDIENQYQYKYKMLIKSILHQLRLVGQFQFPALTAIFKIIMYHHLLEKLEYKQFTQIKIDKIVNQLRLVYPQKQISVESLQVGSPVFGQRDSLCLILMEVFETMLSNQIHIKVTSQYSSTQLQIYGILNERAKEKLKSRLLNYQKTLEIVDITDLCVILTITYEVQSLDWVIKQ</sequence>
<gene>
    <name evidence="2" type="ORF">POCTA_138.1.T0940038</name>
</gene>
<comment type="caution">
    <text evidence="2">The sequence shown here is derived from an EMBL/GenBank/DDBJ whole genome shotgun (WGS) entry which is preliminary data.</text>
</comment>
<evidence type="ECO:0000256" key="1">
    <source>
        <dbReference type="SAM" id="Phobius"/>
    </source>
</evidence>
<keyword evidence="1" id="KW-0472">Membrane</keyword>
<feature type="transmembrane region" description="Helical" evidence="1">
    <location>
        <begin position="34"/>
        <end position="52"/>
    </location>
</feature>
<feature type="transmembrane region" description="Helical" evidence="1">
    <location>
        <begin position="81"/>
        <end position="97"/>
    </location>
</feature>
<feature type="transmembrane region" description="Helical" evidence="1">
    <location>
        <begin position="133"/>
        <end position="150"/>
    </location>
</feature>
<keyword evidence="3" id="KW-1185">Reference proteome</keyword>
<dbReference type="Proteomes" id="UP000683925">
    <property type="component" value="Unassembled WGS sequence"/>
</dbReference>
<reference evidence="2" key="1">
    <citation type="submission" date="2021-01" db="EMBL/GenBank/DDBJ databases">
        <authorList>
            <consortium name="Genoscope - CEA"/>
            <person name="William W."/>
        </authorList>
    </citation>
    <scope>NUCLEOTIDE SEQUENCE</scope>
</reference>